<gene>
    <name evidence="2" type="ORF">SAMN04488054_10925</name>
</gene>
<sequence length="88" mass="9988">MLVKLLNVCGVIFIVLIVTSFSIAGFTPEVAEDIFTIPWLSVSMGILMFIVSTGTMTNVIRKHYKGKPSEACSLFLWRIYNDIRLFNR</sequence>
<evidence type="ECO:0000313" key="3">
    <source>
        <dbReference type="Proteomes" id="UP000199668"/>
    </source>
</evidence>
<keyword evidence="1" id="KW-0812">Transmembrane</keyword>
<keyword evidence="1" id="KW-1133">Transmembrane helix</keyword>
<dbReference type="STRING" id="266892.SAMN04488054_10925"/>
<protein>
    <submittedName>
        <fullName evidence="2">Uncharacterized protein</fullName>
    </submittedName>
</protein>
<accession>A0A1I4LW38</accession>
<evidence type="ECO:0000313" key="2">
    <source>
        <dbReference type="EMBL" id="SFL95144.1"/>
    </source>
</evidence>
<keyword evidence="1" id="KW-0472">Membrane</keyword>
<feature type="transmembrane region" description="Helical" evidence="1">
    <location>
        <begin position="39"/>
        <end position="60"/>
    </location>
</feature>
<feature type="transmembrane region" description="Helical" evidence="1">
    <location>
        <begin position="5"/>
        <end position="27"/>
    </location>
</feature>
<organism evidence="2 3">
    <name type="scientific">Salibacterium qingdaonense</name>
    <dbReference type="NCBI Taxonomy" id="266892"/>
    <lineage>
        <taxon>Bacteria</taxon>
        <taxon>Bacillati</taxon>
        <taxon>Bacillota</taxon>
        <taxon>Bacilli</taxon>
        <taxon>Bacillales</taxon>
        <taxon>Bacillaceae</taxon>
    </lineage>
</organism>
<dbReference type="AlphaFoldDB" id="A0A1I4LW38"/>
<name>A0A1I4LW38_9BACI</name>
<dbReference type="EMBL" id="FOTY01000009">
    <property type="protein sequence ID" value="SFL95144.1"/>
    <property type="molecule type" value="Genomic_DNA"/>
</dbReference>
<keyword evidence="3" id="KW-1185">Reference proteome</keyword>
<reference evidence="2 3" key="1">
    <citation type="submission" date="2016-10" db="EMBL/GenBank/DDBJ databases">
        <authorList>
            <person name="de Groot N.N."/>
        </authorList>
    </citation>
    <scope>NUCLEOTIDE SEQUENCE [LARGE SCALE GENOMIC DNA]</scope>
    <source>
        <strain evidence="2 3">CGMCC 1.6134</strain>
    </source>
</reference>
<proteinExistence type="predicted"/>
<dbReference type="Proteomes" id="UP000199668">
    <property type="component" value="Unassembled WGS sequence"/>
</dbReference>
<evidence type="ECO:0000256" key="1">
    <source>
        <dbReference type="SAM" id="Phobius"/>
    </source>
</evidence>